<dbReference type="InterPro" id="IPR050471">
    <property type="entry name" value="AB_hydrolase"/>
</dbReference>
<dbReference type="SUPFAM" id="SSF53474">
    <property type="entry name" value="alpha/beta-Hydrolases"/>
    <property type="match status" value="1"/>
</dbReference>
<reference evidence="2 3" key="1">
    <citation type="submission" date="2024-06" db="EMBL/GenBank/DDBJ databases">
        <title>Genomic Encyclopedia of Type Strains, Phase IV (KMG-IV): sequencing the most valuable type-strain genomes for metagenomic binning, comparative biology and taxonomic classification.</title>
        <authorList>
            <person name="Goeker M."/>
        </authorList>
    </citation>
    <scope>NUCLEOTIDE SEQUENCE [LARGE SCALE GENOMIC DNA]</scope>
    <source>
        <strain evidence="2 3">DSM 100022</strain>
    </source>
</reference>
<dbReference type="Proteomes" id="UP001549204">
    <property type="component" value="Unassembled WGS sequence"/>
</dbReference>
<comment type="caution">
    <text evidence="2">The sequence shown here is derived from an EMBL/GenBank/DDBJ whole genome shotgun (WGS) entry which is preliminary data.</text>
</comment>
<evidence type="ECO:0000313" key="2">
    <source>
        <dbReference type="EMBL" id="MET3577158.1"/>
    </source>
</evidence>
<evidence type="ECO:0000259" key="1">
    <source>
        <dbReference type="Pfam" id="PF12697"/>
    </source>
</evidence>
<keyword evidence="3" id="KW-1185">Reference proteome</keyword>
<dbReference type="Pfam" id="PF12697">
    <property type="entry name" value="Abhydrolase_6"/>
    <property type="match status" value="1"/>
</dbReference>
<sequence length="288" mass="31340">MRQKKVSDAENRPAGFADKLLRVKRPPLDQQFQELSNTESLTLQVEAPGDWPDGRQIEVRVHRWGSGRNALLVHGWQGRRSDLMGIGQKLVEAGYAVWLPDLPGHGDSAGERLSIPLAAAVLQALDRIAGPFALVLGHSIGGACVVQALEQGLSAERVVLLATPTHYGHWARFMARKAGLEGDEDAILLRLERLIGLHPDRIDMRRQAAKMSQPALFIHSSDDPVVPYKGAEAVASIWPGAEWLLVDGLGHHGEFLSDKVVLERVSAFVGSAPTHLETSPATAQRANL</sequence>
<accession>A0ABV2GFW2</accession>
<name>A0ABV2GFW2_9HYPH</name>
<evidence type="ECO:0000313" key="3">
    <source>
        <dbReference type="Proteomes" id="UP001549204"/>
    </source>
</evidence>
<dbReference type="EMBL" id="JBEPMC010000001">
    <property type="protein sequence ID" value="MET3577158.1"/>
    <property type="molecule type" value="Genomic_DNA"/>
</dbReference>
<dbReference type="InterPro" id="IPR000073">
    <property type="entry name" value="AB_hydrolase_1"/>
</dbReference>
<gene>
    <name evidence="2" type="ORF">ABID19_000173</name>
</gene>
<protein>
    <submittedName>
        <fullName evidence="2">Pimeloyl-ACP methyl ester carboxylesterase</fullName>
    </submittedName>
</protein>
<dbReference type="Gene3D" id="3.40.50.1820">
    <property type="entry name" value="alpha/beta hydrolase"/>
    <property type="match status" value="1"/>
</dbReference>
<organism evidence="2 3">
    <name type="scientific">Mesorhizobium robiniae</name>
    <dbReference type="NCBI Taxonomy" id="559315"/>
    <lineage>
        <taxon>Bacteria</taxon>
        <taxon>Pseudomonadati</taxon>
        <taxon>Pseudomonadota</taxon>
        <taxon>Alphaproteobacteria</taxon>
        <taxon>Hyphomicrobiales</taxon>
        <taxon>Phyllobacteriaceae</taxon>
        <taxon>Mesorhizobium</taxon>
    </lineage>
</organism>
<proteinExistence type="predicted"/>
<dbReference type="PANTHER" id="PTHR43433">
    <property type="entry name" value="HYDROLASE, ALPHA/BETA FOLD FAMILY PROTEIN"/>
    <property type="match status" value="1"/>
</dbReference>
<dbReference type="PANTHER" id="PTHR43433:SF5">
    <property type="entry name" value="AB HYDROLASE-1 DOMAIN-CONTAINING PROTEIN"/>
    <property type="match status" value="1"/>
</dbReference>
<dbReference type="RefSeq" id="WP_354487242.1">
    <property type="nucleotide sequence ID" value="NZ_JBEPMC010000001.1"/>
</dbReference>
<feature type="domain" description="AB hydrolase-1" evidence="1">
    <location>
        <begin position="71"/>
        <end position="251"/>
    </location>
</feature>
<dbReference type="InterPro" id="IPR029058">
    <property type="entry name" value="AB_hydrolase_fold"/>
</dbReference>